<comment type="caution">
    <text evidence="3">The sequence shown here is derived from an EMBL/GenBank/DDBJ whole genome shotgun (WGS) entry which is preliminary data.</text>
</comment>
<evidence type="ECO:0000256" key="1">
    <source>
        <dbReference type="ARBA" id="ARBA00022786"/>
    </source>
</evidence>
<dbReference type="OrthoDB" id="2153609at2759"/>
<dbReference type="GO" id="GO:0019005">
    <property type="term" value="C:SCF ubiquitin ligase complex"/>
    <property type="evidence" value="ECO:0007669"/>
    <property type="project" value="TreeGrafter"/>
</dbReference>
<dbReference type="InterPro" id="IPR006553">
    <property type="entry name" value="Leu-rich_rpt_Cys-con_subtyp"/>
</dbReference>
<dbReference type="PANTHER" id="PTHR13318">
    <property type="entry name" value="PARTNER OF PAIRED, ISOFORM B-RELATED"/>
    <property type="match status" value="1"/>
</dbReference>
<dbReference type="CDD" id="cd22117">
    <property type="entry name" value="F-box_FBXL4"/>
    <property type="match status" value="1"/>
</dbReference>
<evidence type="ECO:0000259" key="2">
    <source>
        <dbReference type="Pfam" id="PF12937"/>
    </source>
</evidence>
<dbReference type="InterPro" id="IPR001810">
    <property type="entry name" value="F-box_dom"/>
</dbReference>
<evidence type="ECO:0000313" key="4">
    <source>
        <dbReference type="Proteomes" id="UP001163046"/>
    </source>
</evidence>
<dbReference type="InterPro" id="IPR036047">
    <property type="entry name" value="F-box-like_dom_sf"/>
</dbReference>
<dbReference type="EMBL" id="MU825914">
    <property type="protein sequence ID" value="KAJ7382781.1"/>
    <property type="molecule type" value="Genomic_DNA"/>
</dbReference>
<keyword evidence="1" id="KW-0833">Ubl conjugation pathway</keyword>
<evidence type="ECO:0000313" key="3">
    <source>
        <dbReference type="EMBL" id="KAJ7382781.1"/>
    </source>
</evidence>
<organism evidence="3 4">
    <name type="scientific">Desmophyllum pertusum</name>
    <dbReference type="NCBI Taxonomy" id="174260"/>
    <lineage>
        <taxon>Eukaryota</taxon>
        <taxon>Metazoa</taxon>
        <taxon>Cnidaria</taxon>
        <taxon>Anthozoa</taxon>
        <taxon>Hexacorallia</taxon>
        <taxon>Scleractinia</taxon>
        <taxon>Caryophylliina</taxon>
        <taxon>Caryophylliidae</taxon>
        <taxon>Desmophyllum</taxon>
    </lineage>
</organism>
<keyword evidence="4" id="KW-1185">Reference proteome</keyword>
<sequence length="511" mass="57441">MEASPARQVADKVSSFSSQYGGDGSKSYTAGNLAGNSYNFPSYGDFTQAFVLRTYGPWWDLAPSFRPPFNKSRKNFISEDFVDLQFVDFVYPTKIEILETYNPGAVVRILALESVTQAFNKCRWTTLWSGVPQHCPPRSRKFSPPLRRTKYPTNLIRLEFNQSHLGYYTELDAVILYGKPAHSDSHEESKSITEPNDSEVHLTANLFRQLSLSGKKTEGQDDLENNGYFDILPSELMHYIFSFLELIDLTRAAFTCRLFFLHCYDPVWYKELDLKPYWSLRSLDLSWSGPYEAVSSTGLCRFLEQCGSKLVCLRLSCCLFVDNEVIKSVCQYCPNLEELDLQSCNSKSLDEEWALEAFKVEKYKTNQLTQSSGHRQSAASFYSVVHLTVFSISILVTVTCSRNATCSCRLLSTHCSGLVSLDLWRAKSLTDVGIVSLGDGCALLEELDVGWCSNVTAASECIVYLASKCRKLKKLFLTALRSVSDDVIYALADNCPDIEQVDVAGDRSGSC</sequence>
<dbReference type="SUPFAM" id="SSF52047">
    <property type="entry name" value="RNI-like"/>
    <property type="match status" value="1"/>
</dbReference>
<proteinExistence type="predicted"/>
<dbReference type="SMART" id="SM00367">
    <property type="entry name" value="LRR_CC"/>
    <property type="match status" value="3"/>
</dbReference>
<dbReference type="AlphaFoldDB" id="A0A9X0D119"/>
<name>A0A9X0D119_9CNID</name>
<gene>
    <name evidence="3" type="primary">FBXL4</name>
    <name evidence="3" type="ORF">OS493_032739</name>
</gene>
<reference evidence="3" key="1">
    <citation type="submission" date="2023-01" db="EMBL/GenBank/DDBJ databases">
        <title>Genome assembly of the deep-sea coral Lophelia pertusa.</title>
        <authorList>
            <person name="Herrera S."/>
            <person name="Cordes E."/>
        </authorList>
    </citation>
    <scope>NUCLEOTIDE SEQUENCE</scope>
    <source>
        <strain evidence="3">USNM1676648</strain>
        <tissue evidence="3">Polyp</tissue>
    </source>
</reference>
<feature type="domain" description="F-box" evidence="2">
    <location>
        <begin position="230"/>
        <end position="270"/>
    </location>
</feature>
<dbReference type="Gene3D" id="1.20.1280.50">
    <property type="match status" value="1"/>
</dbReference>
<dbReference type="Proteomes" id="UP001163046">
    <property type="component" value="Unassembled WGS sequence"/>
</dbReference>
<protein>
    <submittedName>
        <fullName evidence="3">F-box and leucine-rich repeat protein 4</fullName>
    </submittedName>
</protein>
<dbReference type="GO" id="GO:0031146">
    <property type="term" value="P:SCF-dependent proteasomal ubiquitin-dependent protein catabolic process"/>
    <property type="evidence" value="ECO:0007669"/>
    <property type="project" value="TreeGrafter"/>
</dbReference>
<accession>A0A9X0D119</accession>
<dbReference type="InterPro" id="IPR032675">
    <property type="entry name" value="LRR_dom_sf"/>
</dbReference>
<dbReference type="SUPFAM" id="SSF81383">
    <property type="entry name" value="F-box domain"/>
    <property type="match status" value="1"/>
</dbReference>
<dbReference type="Gene3D" id="3.80.10.10">
    <property type="entry name" value="Ribonuclease Inhibitor"/>
    <property type="match status" value="1"/>
</dbReference>
<dbReference type="Pfam" id="PF12937">
    <property type="entry name" value="F-box-like"/>
    <property type="match status" value="1"/>
</dbReference>